<accession>A0ABP3AZL6</accession>
<dbReference type="RefSeq" id="WP_036097440.1">
    <property type="nucleotide sequence ID" value="NZ_AODF01000019.1"/>
</dbReference>
<dbReference type="Proteomes" id="UP000019249">
    <property type="component" value="Unassembled WGS sequence"/>
</dbReference>
<sequence>MAYQDRGIMKWGGFFLSEHSEQMERLKEQRPWKSEMTETDIQVVLREAMLHQAQVEIQCKLAAYDPDREPDADVVGRIAGFEDGYVILRTENGLIQVALDRIQHVRSKRGAKKWYE</sequence>
<keyword evidence="2" id="KW-1185">Reference proteome</keyword>
<proteinExistence type="predicted"/>
<name>A0ABP3AZL6_9LIST</name>
<evidence type="ECO:0000313" key="1">
    <source>
        <dbReference type="EMBL" id="EUJ31244.1"/>
    </source>
</evidence>
<organism evidence="1 2">
    <name type="scientific">Listeria floridensis FSL S10-1187</name>
    <dbReference type="NCBI Taxonomy" id="1265817"/>
    <lineage>
        <taxon>Bacteria</taxon>
        <taxon>Bacillati</taxon>
        <taxon>Bacillota</taxon>
        <taxon>Bacilli</taxon>
        <taxon>Bacillales</taxon>
        <taxon>Listeriaceae</taxon>
        <taxon>Listeria</taxon>
    </lineage>
</organism>
<protein>
    <recommendedName>
        <fullName evidence="3">DNA-directed RNA polymerase beta subunit</fullName>
    </recommendedName>
</protein>
<dbReference type="EMBL" id="AODF01000019">
    <property type="protein sequence ID" value="EUJ31244.1"/>
    <property type="molecule type" value="Genomic_DNA"/>
</dbReference>
<reference evidence="1 2" key="1">
    <citation type="journal article" date="2014" name="Int. J. Syst. Evol. Microbiol.">
        <title>Listeria floridensis sp. nov., Listeria aquatica sp. nov., Listeria cornellensis sp. nov., Listeria riparia sp. nov. and Listeria grandensis sp. nov., from agricultural and natural environments.</title>
        <authorList>
            <person name="den Bakker H.C."/>
            <person name="Warchocki S."/>
            <person name="Wright E.M."/>
            <person name="Allred A.F."/>
            <person name="Ahlstrom C."/>
            <person name="Manuel C.S."/>
            <person name="Stasiewicz M.J."/>
            <person name="Burrell A."/>
            <person name="Roof S."/>
            <person name="Strawn L."/>
            <person name="Fortes E.D."/>
            <person name="Nightingale K.K."/>
            <person name="Kephart D."/>
            <person name="Wiedmann M."/>
        </authorList>
    </citation>
    <scope>NUCLEOTIDE SEQUENCE [LARGE SCALE GENOMIC DNA]</scope>
    <source>
        <strain evidence="1 2">FSL S10-1187</strain>
    </source>
</reference>
<evidence type="ECO:0000313" key="2">
    <source>
        <dbReference type="Proteomes" id="UP000019249"/>
    </source>
</evidence>
<evidence type="ECO:0008006" key="3">
    <source>
        <dbReference type="Google" id="ProtNLM"/>
    </source>
</evidence>
<comment type="caution">
    <text evidence="1">The sequence shown here is derived from an EMBL/GenBank/DDBJ whole genome shotgun (WGS) entry which is preliminary data.</text>
</comment>
<gene>
    <name evidence="1" type="ORF">MFLO_09332</name>
</gene>